<keyword evidence="7" id="KW-0378">Hydrolase</keyword>
<dbReference type="GO" id="GO:0000287">
    <property type="term" value="F:magnesium ion binding"/>
    <property type="evidence" value="ECO:0007669"/>
    <property type="project" value="TreeGrafter"/>
</dbReference>
<comment type="cofactor">
    <cofactor evidence="1">
        <name>Mg(2+)</name>
        <dbReference type="ChEBI" id="CHEBI:18420"/>
    </cofactor>
</comment>
<comment type="catalytic activity">
    <reaction evidence="11">
        <text>O-phospho-D-serine + H2O = D-serine + phosphate</text>
        <dbReference type="Rhea" id="RHEA:24873"/>
        <dbReference type="ChEBI" id="CHEBI:15377"/>
        <dbReference type="ChEBI" id="CHEBI:35247"/>
        <dbReference type="ChEBI" id="CHEBI:43474"/>
        <dbReference type="ChEBI" id="CHEBI:58680"/>
        <dbReference type="EC" id="3.1.3.3"/>
    </reaction>
</comment>
<dbReference type="InterPro" id="IPR050582">
    <property type="entry name" value="HAD-like_SerB"/>
</dbReference>
<dbReference type="InterPro" id="IPR036412">
    <property type="entry name" value="HAD-like_sf"/>
</dbReference>
<feature type="chain" id="PRO_5039267074" description="phosphoserine phosphatase" evidence="13">
    <location>
        <begin position="28"/>
        <end position="426"/>
    </location>
</feature>
<keyword evidence="6" id="KW-0479">Metal-binding</keyword>
<dbReference type="SUPFAM" id="SSF56784">
    <property type="entry name" value="HAD-like"/>
    <property type="match status" value="1"/>
</dbReference>
<evidence type="ECO:0000256" key="7">
    <source>
        <dbReference type="ARBA" id="ARBA00022801"/>
    </source>
</evidence>
<reference evidence="14 15" key="1">
    <citation type="submission" date="2016-01" db="EMBL/GenBank/DDBJ databases">
        <title>Mycobacterium immunogenum strain CD11_6 genome sequencing and assembly.</title>
        <authorList>
            <person name="Kaur G."/>
            <person name="Nair G.R."/>
            <person name="Mayilraj S."/>
        </authorList>
    </citation>
    <scope>NUCLEOTIDE SEQUENCE [LARGE SCALE GENOMIC DNA]</scope>
    <source>
        <strain evidence="14 15">CD11-6</strain>
    </source>
</reference>
<comment type="catalytic activity">
    <reaction evidence="10">
        <text>O-phospho-L-serine + H2O = L-serine + phosphate</text>
        <dbReference type="Rhea" id="RHEA:21208"/>
        <dbReference type="ChEBI" id="CHEBI:15377"/>
        <dbReference type="ChEBI" id="CHEBI:33384"/>
        <dbReference type="ChEBI" id="CHEBI:43474"/>
        <dbReference type="ChEBI" id="CHEBI:57524"/>
        <dbReference type="EC" id="3.1.3.3"/>
    </reaction>
</comment>
<dbReference type="EMBL" id="LQYE01000001">
    <property type="protein sequence ID" value="OAT71099.1"/>
    <property type="molecule type" value="Genomic_DNA"/>
</dbReference>
<evidence type="ECO:0000313" key="14">
    <source>
        <dbReference type="EMBL" id="OAT71099.1"/>
    </source>
</evidence>
<feature type="region of interest" description="Disordered" evidence="12">
    <location>
        <begin position="384"/>
        <end position="415"/>
    </location>
</feature>
<comment type="pathway">
    <text evidence="2">Amino-acid biosynthesis; L-serine biosynthesis; L-serine from 3-phospho-D-glycerate: step 3/3.</text>
</comment>
<keyword evidence="9" id="KW-0718">Serine biosynthesis</keyword>
<evidence type="ECO:0000256" key="8">
    <source>
        <dbReference type="ARBA" id="ARBA00022842"/>
    </source>
</evidence>
<dbReference type="PANTHER" id="PTHR43344:SF2">
    <property type="entry name" value="PHOSPHOSERINE PHOSPHATASE"/>
    <property type="match status" value="1"/>
</dbReference>
<gene>
    <name evidence="14" type="ORF">AWB85_04590</name>
</gene>
<keyword evidence="5" id="KW-0028">Amino-acid biosynthesis</keyword>
<evidence type="ECO:0000256" key="6">
    <source>
        <dbReference type="ARBA" id="ARBA00022723"/>
    </source>
</evidence>
<evidence type="ECO:0000256" key="12">
    <source>
        <dbReference type="SAM" id="MobiDB-lite"/>
    </source>
</evidence>
<sequence>MRATGWLVIVLSLALVPVAWNAGAASAAPQCRQLDPALPWYGDVRERLQAAIDQNSTCAGSWNRSARAVALFDWDNTEVKNDISDATLAWMLRHDKIRQPADWHTTSRHITEAAVTALRTACGAATPAGQPLPTSTNAACADEILAVREGKTRGADSDEQEAFTGYNQRWSNGAYVWTVALTTGYTAGEVAEFARAAKRENLAAPVGATQTIGSTTVPGYVRIYPQIKDLIGTLQAHGVSTWVISASSEVIAKVWSPEIGIPPAQVIGVRSVYDASGRQTPHVRGCGGQPDGADTVITYVDGKRCWANQVVFGVQGPAAFEPYDVNKRQILAAGDSTTDVTFVDDATVAHLAINRNKTELMCRAYDNADGKWLINPMFIDPDPQQLDPYPCAADGRTNPDGSSGPLLRSDGTVVPDQKDTVFSTGM</sequence>
<dbReference type="EC" id="3.1.3.3" evidence="4"/>
<comment type="caution">
    <text evidence="14">The sequence shown here is derived from an EMBL/GenBank/DDBJ whole genome shotgun (WGS) entry which is preliminary data.</text>
</comment>
<keyword evidence="8" id="KW-0460">Magnesium</keyword>
<dbReference type="GO" id="GO:0006564">
    <property type="term" value="P:L-serine biosynthetic process"/>
    <property type="evidence" value="ECO:0007669"/>
    <property type="project" value="UniProtKB-KW"/>
</dbReference>
<dbReference type="GO" id="GO:0036424">
    <property type="term" value="F:L-phosphoserine phosphatase activity"/>
    <property type="evidence" value="ECO:0007669"/>
    <property type="project" value="TreeGrafter"/>
</dbReference>
<accession>A0A179VGZ1</accession>
<evidence type="ECO:0000256" key="2">
    <source>
        <dbReference type="ARBA" id="ARBA00005135"/>
    </source>
</evidence>
<evidence type="ECO:0000256" key="11">
    <source>
        <dbReference type="ARBA" id="ARBA00048523"/>
    </source>
</evidence>
<dbReference type="GO" id="GO:0005737">
    <property type="term" value="C:cytoplasm"/>
    <property type="evidence" value="ECO:0007669"/>
    <property type="project" value="TreeGrafter"/>
</dbReference>
<feature type="signal peptide" evidence="13">
    <location>
        <begin position="1"/>
        <end position="27"/>
    </location>
</feature>
<dbReference type="InterPro" id="IPR023214">
    <property type="entry name" value="HAD_sf"/>
</dbReference>
<dbReference type="RefSeq" id="WP_064627802.1">
    <property type="nucleotide sequence ID" value="NZ_LQYE01000001.1"/>
</dbReference>
<name>A0A179VGZ1_9MYCO</name>
<comment type="similarity">
    <text evidence="3">Belongs to the HAD-like hydrolase superfamily. SerB family.</text>
</comment>
<evidence type="ECO:0000256" key="5">
    <source>
        <dbReference type="ARBA" id="ARBA00022605"/>
    </source>
</evidence>
<evidence type="ECO:0000256" key="1">
    <source>
        <dbReference type="ARBA" id="ARBA00001946"/>
    </source>
</evidence>
<evidence type="ECO:0000256" key="13">
    <source>
        <dbReference type="SAM" id="SignalP"/>
    </source>
</evidence>
<protein>
    <recommendedName>
        <fullName evidence="4">phosphoserine phosphatase</fullName>
        <ecNumber evidence="4">3.1.3.3</ecNumber>
    </recommendedName>
</protein>
<evidence type="ECO:0000256" key="9">
    <source>
        <dbReference type="ARBA" id="ARBA00023299"/>
    </source>
</evidence>
<dbReference type="PANTHER" id="PTHR43344">
    <property type="entry name" value="PHOSPHOSERINE PHOSPHATASE"/>
    <property type="match status" value="1"/>
</dbReference>
<dbReference type="Proteomes" id="UP000186919">
    <property type="component" value="Unassembled WGS sequence"/>
</dbReference>
<dbReference type="AlphaFoldDB" id="A0A179VGZ1"/>
<evidence type="ECO:0000313" key="15">
    <source>
        <dbReference type="Proteomes" id="UP000186919"/>
    </source>
</evidence>
<evidence type="ECO:0000256" key="3">
    <source>
        <dbReference type="ARBA" id="ARBA00009184"/>
    </source>
</evidence>
<keyword evidence="13" id="KW-0732">Signal</keyword>
<evidence type="ECO:0000256" key="4">
    <source>
        <dbReference type="ARBA" id="ARBA00012640"/>
    </source>
</evidence>
<dbReference type="Gene3D" id="3.40.50.1000">
    <property type="entry name" value="HAD superfamily/HAD-like"/>
    <property type="match status" value="2"/>
</dbReference>
<evidence type="ECO:0000256" key="10">
    <source>
        <dbReference type="ARBA" id="ARBA00048138"/>
    </source>
</evidence>
<organism evidence="14 15">
    <name type="scientific">Mycobacteroides immunogenum</name>
    <dbReference type="NCBI Taxonomy" id="83262"/>
    <lineage>
        <taxon>Bacteria</taxon>
        <taxon>Bacillati</taxon>
        <taxon>Actinomycetota</taxon>
        <taxon>Actinomycetes</taxon>
        <taxon>Mycobacteriales</taxon>
        <taxon>Mycobacteriaceae</taxon>
        <taxon>Mycobacteroides</taxon>
    </lineage>
</organism>
<proteinExistence type="inferred from homology"/>